<dbReference type="EMBL" id="WTYD01000002">
    <property type="protein sequence ID" value="MXO54808.1"/>
    <property type="molecule type" value="Genomic_DNA"/>
</dbReference>
<comment type="subcellular location">
    <subcellularLocation>
        <location evidence="1">Membrane</location>
        <topology evidence="1">Multi-pass membrane protein</topology>
    </subcellularLocation>
</comment>
<evidence type="ECO:0000256" key="4">
    <source>
        <dbReference type="ARBA" id="ARBA00023136"/>
    </source>
</evidence>
<dbReference type="Proteomes" id="UP000430272">
    <property type="component" value="Unassembled WGS sequence"/>
</dbReference>
<feature type="transmembrane region" description="Helical" evidence="5">
    <location>
        <begin position="224"/>
        <end position="249"/>
    </location>
</feature>
<evidence type="ECO:0000256" key="2">
    <source>
        <dbReference type="ARBA" id="ARBA00022692"/>
    </source>
</evidence>
<evidence type="ECO:0000256" key="3">
    <source>
        <dbReference type="ARBA" id="ARBA00022989"/>
    </source>
</evidence>
<sequence>MDGAPEPLQTTARTPFLAPPIWSIAIPVLGLGVALAPLPGSSLLLVAVVLVLCAVITSAVFHAETLAQYLGEPFGTLVLALAVTVIECSLIVSIMLSEGAQAQALARDTLIAAIMITINGVVGVCLLVGGRRHFAQSYTQSGVSAGLAMLATLAVLTLILPNYTISAGGAFYNDTQLLFVAIVSLVIYGTFVMAQTIRHREDFLHEQPETARDDQAAEVTRRRALVAGLLLIAALTAVVLLATALSPTIESVVASLGAPRALVGILIAMLVLAPEGFAAVRAARANRVQTSLNLAIGSALATIGLTIPTVAMVALFLGLDLELGLSMRSTVLLALTLLVATLTLGRGRTTIVQGVIHLVIFATYLFVTIVP</sequence>
<dbReference type="InterPro" id="IPR052946">
    <property type="entry name" value="Alkaline_pH_Ca-Antiporter"/>
</dbReference>
<feature type="transmembrane region" description="Helical" evidence="5">
    <location>
        <begin position="351"/>
        <end position="370"/>
    </location>
</feature>
<evidence type="ECO:0000256" key="5">
    <source>
        <dbReference type="SAM" id="Phobius"/>
    </source>
</evidence>
<feature type="transmembrane region" description="Helical" evidence="5">
    <location>
        <begin position="74"/>
        <end position="97"/>
    </location>
</feature>
<feature type="transmembrane region" description="Helical" evidence="5">
    <location>
        <begin position="325"/>
        <end position="344"/>
    </location>
</feature>
<keyword evidence="4 5" id="KW-0472">Membrane</keyword>
<feature type="transmembrane region" description="Helical" evidence="5">
    <location>
        <begin position="177"/>
        <end position="194"/>
    </location>
</feature>
<dbReference type="InterPro" id="IPR004837">
    <property type="entry name" value="NaCa_Exmemb"/>
</dbReference>
<dbReference type="GO" id="GO:0015385">
    <property type="term" value="F:sodium:proton antiporter activity"/>
    <property type="evidence" value="ECO:0007669"/>
    <property type="project" value="TreeGrafter"/>
</dbReference>
<evidence type="ECO:0000259" key="6">
    <source>
        <dbReference type="Pfam" id="PF01699"/>
    </source>
</evidence>
<accession>A0A844YCX3</accession>
<gene>
    <name evidence="7" type="ORF">GRI47_12430</name>
</gene>
<feature type="transmembrane region" description="Helical" evidence="5">
    <location>
        <begin position="16"/>
        <end position="36"/>
    </location>
</feature>
<keyword evidence="8" id="KW-1185">Reference proteome</keyword>
<feature type="transmembrane region" description="Helical" evidence="5">
    <location>
        <begin position="261"/>
        <end position="280"/>
    </location>
</feature>
<dbReference type="OrthoDB" id="9787814at2"/>
<keyword evidence="2 5" id="KW-0812">Transmembrane</keyword>
<dbReference type="AlphaFoldDB" id="A0A844YCX3"/>
<dbReference type="RefSeq" id="WP_160661690.1">
    <property type="nucleotide sequence ID" value="NZ_BAABDV010000001.1"/>
</dbReference>
<dbReference type="GO" id="GO:0005886">
    <property type="term" value="C:plasma membrane"/>
    <property type="evidence" value="ECO:0007669"/>
    <property type="project" value="TreeGrafter"/>
</dbReference>
<dbReference type="Pfam" id="PF01699">
    <property type="entry name" value="Na_Ca_ex"/>
    <property type="match status" value="2"/>
</dbReference>
<keyword evidence="3 5" id="KW-1133">Transmembrane helix</keyword>
<name>A0A844YCX3_9SPHN</name>
<feature type="domain" description="Sodium/calcium exchanger membrane region" evidence="6">
    <location>
        <begin position="229"/>
        <end position="369"/>
    </location>
</feature>
<reference evidence="7 8" key="1">
    <citation type="submission" date="2019-12" db="EMBL/GenBank/DDBJ databases">
        <title>Genomic-based taxomic classification of the family Erythrobacteraceae.</title>
        <authorList>
            <person name="Xu L."/>
        </authorList>
    </citation>
    <scope>NUCLEOTIDE SEQUENCE [LARGE SCALE GENOMIC DNA]</scope>
    <source>
        <strain evidence="7 8">JCM 17468</strain>
    </source>
</reference>
<evidence type="ECO:0000313" key="8">
    <source>
        <dbReference type="Proteomes" id="UP000430272"/>
    </source>
</evidence>
<dbReference type="PANTHER" id="PTHR37958:SF1">
    <property type="entry name" value="SODIUM-POTASSIUM_PROTON ANTIPORTER CHAA"/>
    <property type="match status" value="1"/>
</dbReference>
<evidence type="ECO:0000313" key="7">
    <source>
        <dbReference type="EMBL" id="MXO54808.1"/>
    </source>
</evidence>
<feature type="transmembrane region" description="Helical" evidence="5">
    <location>
        <begin position="42"/>
        <end position="62"/>
    </location>
</feature>
<dbReference type="GO" id="GO:0015386">
    <property type="term" value="F:potassium:proton antiporter activity"/>
    <property type="evidence" value="ECO:0007669"/>
    <property type="project" value="TreeGrafter"/>
</dbReference>
<protein>
    <submittedName>
        <fullName evidence="7">Ionic transporter y4hA</fullName>
    </submittedName>
</protein>
<dbReference type="PANTHER" id="PTHR37958">
    <property type="entry name" value="SODIUM-POTASSIUM/PROTON ANTIPORTER CHAA"/>
    <property type="match status" value="1"/>
</dbReference>
<feature type="transmembrane region" description="Helical" evidence="5">
    <location>
        <begin position="142"/>
        <end position="165"/>
    </location>
</feature>
<comment type="caution">
    <text evidence="7">The sequence shown here is derived from an EMBL/GenBank/DDBJ whole genome shotgun (WGS) entry which is preliminary data.</text>
</comment>
<proteinExistence type="predicted"/>
<feature type="domain" description="Sodium/calcium exchanger membrane region" evidence="6">
    <location>
        <begin position="43"/>
        <end position="196"/>
    </location>
</feature>
<feature type="transmembrane region" description="Helical" evidence="5">
    <location>
        <begin position="109"/>
        <end position="130"/>
    </location>
</feature>
<feature type="transmembrane region" description="Helical" evidence="5">
    <location>
        <begin position="292"/>
        <end position="319"/>
    </location>
</feature>
<organism evidence="7 8">
    <name type="scientific">Qipengyuania pelagi</name>
    <dbReference type="NCBI Taxonomy" id="994320"/>
    <lineage>
        <taxon>Bacteria</taxon>
        <taxon>Pseudomonadati</taxon>
        <taxon>Pseudomonadota</taxon>
        <taxon>Alphaproteobacteria</taxon>
        <taxon>Sphingomonadales</taxon>
        <taxon>Erythrobacteraceae</taxon>
        <taxon>Qipengyuania</taxon>
    </lineage>
</organism>
<evidence type="ECO:0000256" key="1">
    <source>
        <dbReference type="ARBA" id="ARBA00004141"/>
    </source>
</evidence>